<dbReference type="EMBL" id="CAMPGE010004156">
    <property type="protein sequence ID" value="CAI2363002.1"/>
    <property type="molecule type" value="Genomic_DNA"/>
</dbReference>
<evidence type="ECO:0000256" key="1">
    <source>
        <dbReference type="SAM" id="MobiDB-lite"/>
    </source>
</evidence>
<evidence type="ECO:0000313" key="3">
    <source>
        <dbReference type="Proteomes" id="UP001295684"/>
    </source>
</evidence>
<evidence type="ECO:0000313" key="2">
    <source>
        <dbReference type="EMBL" id="CAI2363002.1"/>
    </source>
</evidence>
<organism evidence="2 3">
    <name type="scientific">Euplotes crassus</name>
    <dbReference type="NCBI Taxonomy" id="5936"/>
    <lineage>
        <taxon>Eukaryota</taxon>
        <taxon>Sar</taxon>
        <taxon>Alveolata</taxon>
        <taxon>Ciliophora</taxon>
        <taxon>Intramacronucleata</taxon>
        <taxon>Spirotrichea</taxon>
        <taxon>Hypotrichia</taxon>
        <taxon>Euplotida</taxon>
        <taxon>Euplotidae</taxon>
        <taxon>Moneuplotes</taxon>
    </lineage>
</organism>
<sequence>MKVKGKFRPRKKLDKVKLETKPNPDLTDNLFADQSPIVKTSRNCIHTTKRDTMNFVKREKMRKKIFKYMRLTRPKRTDPSPLQTKILTAKYLPKEPFLVRNPQVSSDVHRSLPRGVPSRSSKSPQKARNLRSLKASQIFYNSCSPKLASPTIVIQKPTRTFIPLNKILKSHSTAIAIKPHQDIQDAKFLAKNGKTNIKHVEKAEPRTQRKIKMVTPRNIFDINRKQEKKQSGWLRGNQRGFRPEKKFKTRYLTPFQSKKVKVFDNIEYEAGITSTFGFCIRSLKAARKDV</sequence>
<reference evidence="2" key="1">
    <citation type="submission" date="2023-07" db="EMBL/GenBank/DDBJ databases">
        <authorList>
            <consortium name="AG Swart"/>
            <person name="Singh M."/>
            <person name="Singh A."/>
            <person name="Seah K."/>
            <person name="Emmerich C."/>
        </authorList>
    </citation>
    <scope>NUCLEOTIDE SEQUENCE</scope>
    <source>
        <strain evidence="2">DP1</strain>
    </source>
</reference>
<accession>A0AAD1X8U4</accession>
<feature type="region of interest" description="Disordered" evidence="1">
    <location>
        <begin position="102"/>
        <end position="128"/>
    </location>
</feature>
<dbReference type="Proteomes" id="UP001295684">
    <property type="component" value="Unassembled WGS sequence"/>
</dbReference>
<name>A0AAD1X8U4_EUPCR</name>
<keyword evidence="3" id="KW-1185">Reference proteome</keyword>
<comment type="caution">
    <text evidence="2">The sequence shown here is derived from an EMBL/GenBank/DDBJ whole genome shotgun (WGS) entry which is preliminary data.</text>
</comment>
<protein>
    <submittedName>
        <fullName evidence="2">Uncharacterized protein</fullName>
    </submittedName>
</protein>
<gene>
    <name evidence="2" type="ORF">ECRASSUSDP1_LOCUS4332</name>
</gene>
<proteinExistence type="predicted"/>
<dbReference type="AlphaFoldDB" id="A0AAD1X8U4"/>